<dbReference type="EMBL" id="MHMV01000050">
    <property type="protein sequence ID" value="OGZ33315.1"/>
    <property type="molecule type" value="Genomic_DNA"/>
</dbReference>
<dbReference type="PANTHER" id="PTHR41774:SF1">
    <property type="entry name" value="NGG1P INTERACTING FACTOR NIF3"/>
    <property type="match status" value="1"/>
</dbReference>
<dbReference type="Proteomes" id="UP000177725">
    <property type="component" value="Unassembled WGS sequence"/>
</dbReference>
<protein>
    <recommendedName>
        <fullName evidence="3">NGG1p interacting factor NIF3</fullName>
    </recommendedName>
</protein>
<evidence type="ECO:0000313" key="1">
    <source>
        <dbReference type="EMBL" id="OGZ33315.1"/>
    </source>
</evidence>
<dbReference type="InterPro" id="IPR015867">
    <property type="entry name" value="N-reg_PII/ATP_PRibTrfase_C"/>
</dbReference>
<evidence type="ECO:0008006" key="3">
    <source>
        <dbReference type="Google" id="ProtNLM"/>
    </source>
</evidence>
<organism evidence="1 2">
    <name type="scientific">Candidatus Portnoybacteria bacterium RBG_13_41_18</name>
    <dbReference type="NCBI Taxonomy" id="1801991"/>
    <lineage>
        <taxon>Bacteria</taxon>
        <taxon>Candidatus Portnoyibacteriota</taxon>
    </lineage>
</organism>
<dbReference type="AlphaFoldDB" id="A0A1G2F5G5"/>
<dbReference type="FunFam" id="3.30.70.120:FF:000006">
    <property type="entry name" value="GTP cyclohydrolase 1 type 2 homolog"/>
    <property type="match status" value="1"/>
</dbReference>
<dbReference type="InterPro" id="IPR036069">
    <property type="entry name" value="DUF34/NIF3_sf"/>
</dbReference>
<reference evidence="1 2" key="1">
    <citation type="journal article" date="2016" name="Nat. Commun.">
        <title>Thousands of microbial genomes shed light on interconnected biogeochemical processes in an aquifer system.</title>
        <authorList>
            <person name="Anantharaman K."/>
            <person name="Brown C.T."/>
            <person name="Hug L.A."/>
            <person name="Sharon I."/>
            <person name="Castelle C.J."/>
            <person name="Probst A.J."/>
            <person name="Thomas B.C."/>
            <person name="Singh A."/>
            <person name="Wilkins M.J."/>
            <person name="Karaoz U."/>
            <person name="Brodie E.L."/>
            <person name="Williams K.H."/>
            <person name="Hubbard S.S."/>
            <person name="Banfield J.F."/>
        </authorList>
    </citation>
    <scope>NUCLEOTIDE SEQUENCE [LARGE SCALE GENOMIC DNA]</scope>
</reference>
<comment type="caution">
    <text evidence="1">The sequence shown here is derived from an EMBL/GenBank/DDBJ whole genome shotgun (WGS) entry which is preliminary data.</text>
</comment>
<dbReference type="PANTHER" id="PTHR41774">
    <property type="match status" value="1"/>
</dbReference>
<accession>A0A1G2F5G5</accession>
<evidence type="ECO:0000313" key="2">
    <source>
        <dbReference type="Proteomes" id="UP000177725"/>
    </source>
</evidence>
<gene>
    <name evidence="1" type="ORF">A2174_01000</name>
</gene>
<proteinExistence type="predicted"/>
<sequence>MPKSNFVKIVVYVPELYADKVREAMGEAGAGKSGKYSFCSFTVKGTGQFLPGKGAHPFIGKIGQIEAVAEERIEARCEQSKLKKVIVAIKKVHPYEEVVIDVHKLENI</sequence>
<name>A0A1G2F5G5_9BACT</name>
<dbReference type="Gene3D" id="3.30.70.120">
    <property type="match status" value="1"/>
</dbReference>
<dbReference type="SUPFAM" id="SSF102705">
    <property type="entry name" value="NIF3 (NGG1p interacting factor 3)-like"/>
    <property type="match status" value="1"/>
</dbReference>